<dbReference type="Proteomes" id="UP000291213">
    <property type="component" value="Unassembled WGS sequence"/>
</dbReference>
<dbReference type="PANTHER" id="PTHR34314:SF6">
    <property type="entry name" value="DUF3782 DOMAIN-CONTAINING PROTEIN"/>
    <property type="match status" value="1"/>
</dbReference>
<dbReference type="GO" id="GO:0003676">
    <property type="term" value="F:nucleic acid binding"/>
    <property type="evidence" value="ECO:0007669"/>
    <property type="project" value="InterPro"/>
</dbReference>
<protein>
    <recommendedName>
        <fullName evidence="3">Recombinase RecB</fullName>
    </recommendedName>
</protein>
<comment type="caution">
    <text evidence="1">The sequence shown here is derived from an EMBL/GenBank/DDBJ whole genome shotgun (WGS) entry which is preliminary data.</text>
</comment>
<dbReference type="EMBL" id="BDMD01000001">
    <property type="protein sequence ID" value="GBF08347.1"/>
    <property type="molecule type" value="Genomic_DNA"/>
</dbReference>
<proteinExistence type="predicted"/>
<dbReference type="InterPro" id="IPR011335">
    <property type="entry name" value="Restrct_endonuc-II-like"/>
</dbReference>
<evidence type="ECO:0000313" key="2">
    <source>
        <dbReference type="Proteomes" id="UP000291213"/>
    </source>
</evidence>
<gene>
    <name evidence="1" type="ORF">apy_00720</name>
</gene>
<dbReference type="RefSeq" id="WP_131159431.1">
    <property type="nucleotide sequence ID" value="NZ_BDMD01000001.1"/>
</dbReference>
<dbReference type="SUPFAM" id="SSF52980">
    <property type="entry name" value="Restriction endonuclease-like"/>
    <property type="match status" value="1"/>
</dbReference>
<organism evidence="1 2">
    <name type="scientific">Aeropyrum pernix</name>
    <dbReference type="NCBI Taxonomy" id="56636"/>
    <lineage>
        <taxon>Archaea</taxon>
        <taxon>Thermoproteota</taxon>
        <taxon>Thermoprotei</taxon>
        <taxon>Desulfurococcales</taxon>
        <taxon>Desulfurococcaceae</taxon>
        <taxon>Aeropyrum</taxon>
    </lineage>
</organism>
<name>A0A401H7A3_AERPX</name>
<dbReference type="Gene3D" id="3.40.1350.10">
    <property type="match status" value="1"/>
</dbReference>
<sequence length="213" mass="23019">MAGRRAWRNSEEIAARILEKSGFRVLDFHVPIEDGGVEVGEIDIVAEKGGSRYSVEVKAGMADINAVRQAYVNSLISGMKPMIVARGADEAARKLAEKLGVELIVLPDVVVSSTDDLKEIVEEAVDQAILSLLEPLSHCENLEPEDLEVLEAIAKARSFREAASKLGTTVEELAARVDRLKSIGVLPRSSYKRMRAAAIIVLAGCRLLAGNRG</sequence>
<dbReference type="PANTHER" id="PTHR34314">
    <property type="entry name" value="CRENARCHAEAL PROTEIN, PUTATIVE-RELATED"/>
    <property type="match status" value="1"/>
</dbReference>
<dbReference type="InterPro" id="IPR011856">
    <property type="entry name" value="tRNA_endonuc-like_dom_sf"/>
</dbReference>
<evidence type="ECO:0008006" key="3">
    <source>
        <dbReference type="Google" id="ProtNLM"/>
    </source>
</evidence>
<accession>A0A401H7A3</accession>
<reference evidence="1 2" key="1">
    <citation type="submission" date="2017-02" db="EMBL/GenBank/DDBJ databases">
        <title>isolation and characterization of a novel temperate virus Aeropyrum globular virus 1 infecting hyperthermophilic archaeon Aeropyrum.</title>
        <authorList>
            <person name="Yumiya M."/>
            <person name="Yoshida T."/>
            <person name="Sako Y."/>
        </authorList>
    </citation>
    <scope>NUCLEOTIDE SEQUENCE [LARGE SCALE GENOMIC DNA]</scope>
    <source>
        <strain evidence="1 2">YK1-12-2013</strain>
    </source>
</reference>
<evidence type="ECO:0000313" key="1">
    <source>
        <dbReference type="EMBL" id="GBF08347.1"/>
    </source>
</evidence>
<dbReference type="AlphaFoldDB" id="A0A401H7A3"/>
<dbReference type="OrthoDB" id="31513at2157"/>